<evidence type="ECO:0000256" key="6">
    <source>
        <dbReference type="SAM" id="Coils"/>
    </source>
</evidence>
<comment type="function">
    <text evidence="5">Involved in transvection phenomena (= synapsis-dependent gene expression), where the synaptic pairing of chromosomes carrying genes with which zeste interacts influences the expression of these genes. Zeste binds to DNA and stimulates transcription from a nearby promoter.</text>
</comment>
<name>A0A8K0CSV7_IGNLU</name>
<dbReference type="Pfam" id="PF13873">
    <property type="entry name" value="Myb_DNA-bind_5"/>
    <property type="match status" value="1"/>
</dbReference>
<dbReference type="InterPro" id="IPR032135">
    <property type="entry name" value="DUF4817"/>
</dbReference>
<dbReference type="OrthoDB" id="3066195at2759"/>
<gene>
    <name evidence="10" type="ORF">ILUMI_13187</name>
</gene>
<accession>A0A8K0CSV7</accession>
<dbReference type="Pfam" id="PF16087">
    <property type="entry name" value="DUF4817"/>
    <property type="match status" value="1"/>
</dbReference>
<evidence type="ECO:0000313" key="11">
    <source>
        <dbReference type="Proteomes" id="UP000801492"/>
    </source>
</evidence>
<sequence>MAKTLKSRSHNFTEFEKHLMFEIVRNKYLHIVDNKKTDAVNIEQKNVAWEHIANEYNCQAQTGPRTSKQLRALYDILKKNARSNLNEDKKNFYKTGGGTYVPRSSILDEKIVCTLGAQFQPLTNNFDSSADYPSETFFTTGTGAKSTSTPQKSVQEESNCSFLANVPSSTLQQSTSSHGQKRKLSKIPEKKKTQLEILTNRVVKRKILKDQYDEQTQKQKMKILKIEEEIKKSQLEVIKQEIQNNKVLHEMEIAIKQKELEAKFAIMRWNSEERAFAVEAYFSSGCSVIATQRAFRNRFNLAPLAPVPDRKSIVTWVTTFRQTASATKRRTGVPRPVRSPENIEA</sequence>
<dbReference type="EMBL" id="VTPC01008298">
    <property type="protein sequence ID" value="KAF2892989.1"/>
    <property type="molecule type" value="Genomic_DNA"/>
</dbReference>
<dbReference type="Proteomes" id="UP000801492">
    <property type="component" value="Unassembled WGS sequence"/>
</dbReference>
<evidence type="ECO:0000259" key="9">
    <source>
        <dbReference type="Pfam" id="PF16087"/>
    </source>
</evidence>
<feature type="region of interest" description="Disordered" evidence="7">
    <location>
        <begin position="325"/>
        <end position="345"/>
    </location>
</feature>
<evidence type="ECO:0000256" key="2">
    <source>
        <dbReference type="ARBA" id="ARBA00016807"/>
    </source>
</evidence>
<protein>
    <recommendedName>
        <fullName evidence="2">Regulatory protein zeste</fullName>
    </recommendedName>
</protein>
<evidence type="ECO:0000256" key="5">
    <source>
        <dbReference type="ARBA" id="ARBA00025466"/>
    </source>
</evidence>
<dbReference type="InterPro" id="IPR028002">
    <property type="entry name" value="Myb_DNA-bind_5"/>
</dbReference>
<evidence type="ECO:0000256" key="4">
    <source>
        <dbReference type="ARBA" id="ARBA00023163"/>
    </source>
</evidence>
<proteinExistence type="predicted"/>
<feature type="domain" description="Myb/SANT-like DNA-binding" evidence="8">
    <location>
        <begin position="8"/>
        <end position="85"/>
    </location>
</feature>
<evidence type="ECO:0000259" key="8">
    <source>
        <dbReference type="Pfam" id="PF13873"/>
    </source>
</evidence>
<dbReference type="PANTHER" id="PTHR21411:SF0">
    <property type="entry name" value="REGULATORY PROTEIN ZESTE"/>
    <property type="match status" value="1"/>
</dbReference>
<dbReference type="PANTHER" id="PTHR21411">
    <property type="entry name" value="APONTIC"/>
    <property type="match status" value="1"/>
</dbReference>
<keyword evidence="6" id="KW-0175">Coiled coil</keyword>
<organism evidence="10 11">
    <name type="scientific">Ignelater luminosus</name>
    <name type="common">Cucubano</name>
    <name type="synonym">Pyrophorus luminosus</name>
    <dbReference type="NCBI Taxonomy" id="2038154"/>
    <lineage>
        <taxon>Eukaryota</taxon>
        <taxon>Metazoa</taxon>
        <taxon>Ecdysozoa</taxon>
        <taxon>Arthropoda</taxon>
        <taxon>Hexapoda</taxon>
        <taxon>Insecta</taxon>
        <taxon>Pterygota</taxon>
        <taxon>Neoptera</taxon>
        <taxon>Endopterygota</taxon>
        <taxon>Coleoptera</taxon>
        <taxon>Polyphaga</taxon>
        <taxon>Elateriformia</taxon>
        <taxon>Elateroidea</taxon>
        <taxon>Elateridae</taxon>
        <taxon>Agrypninae</taxon>
        <taxon>Pyrophorini</taxon>
        <taxon>Ignelater</taxon>
    </lineage>
</organism>
<reference evidence="10" key="1">
    <citation type="submission" date="2019-08" db="EMBL/GenBank/DDBJ databases">
        <title>The genome of the North American firefly Photinus pyralis.</title>
        <authorList>
            <consortium name="Photinus pyralis genome working group"/>
            <person name="Fallon T.R."/>
            <person name="Sander Lower S.E."/>
            <person name="Weng J.-K."/>
        </authorList>
    </citation>
    <scope>NUCLEOTIDE SEQUENCE</scope>
    <source>
        <strain evidence="10">TRF0915ILg1</strain>
        <tissue evidence="10">Whole body</tissue>
    </source>
</reference>
<keyword evidence="3" id="KW-0805">Transcription regulation</keyword>
<dbReference type="AlphaFoldDB" id="A0A8K0CSV7"/>
<comment type="caution">
    <text evidence="10">The sequence shown here is derived from an EMBL/GenBank/DDBJ whole genome shotgun (WGS) entry which is preliminary data.</text>
</comment>
<evidence type="ECO:0000256" key="1">
    <source>
        <dbReference type="ARBA" id="ARBA00011764"/>
    </source>
</evidence>
<evidence type="ECO:0000256" key="3">
    <source>
        <dbReference type="ARBA" id="ARBA00023015"/>
    </source>
</evidence>
<keyword evidence="4" id="KW-0804">Transcription</keyword>
<feature type="domain" description="DUF4817" evidence="9">
    <location>
        <begin position="271"/>
        <end position="323"/>
    </location>
</feature>
<feature type="non-terminal residue" evidence="10">
    <location>
        <position position="345"/>
    </location>
</feature>
<comment type="subunit">
    <text evidence="1">Self-associates forming complexes of several hundred monomers.</text>
</comment>
<keyword evidence="11" id="KW-1185">Reference proteome</keyword>
<feature type="coiled-coil region" evidence="6">
    <location>
        <begin position="209"/>
        <end position="243"/>
    </location>
</feature>
<evidence type="ECO:0000313" key="10">
    <source>
        <dbReference type="EMBL" id="KAF2892989.1"/>
    </source>
</evidence>
<evidence type="ECO:0000256" key="7">
    <source>
        <dbReference type="SAM" id="MobiDB-lite"/>
    </source>
</evidence>